<feature type="site" description="Deprotonates C-terminal active site Cys" evidence="5">
    <location>
        <position position="26"/>
    </location>
</feature>
<dbReference type="Ensembl" id="ENSECRT00000012968.1">
    <property type="protein sequence ID" value="ENSECRP00000012750.1"/>
    <property type="gene ID" value="ENSECRG00000008517.1"/>
</dbReference>
<dbReference type="OrthoDB" id="2121326at2759"/>
<evidence type="ECO:0000256" key="5">
    <source>
        <dbReference type="PIRSR" id="PIRSR000077-1"/>
    </source>
</evidence>
<evidence type="ECO:0000313" key="8">
    <source>
        <dbReference type="Ensembl" id="ENSECRP00000012750.1"/>
    </source>
</evidence>
<name>A0A8C4X8M1_ERPCA</name>
<dbReference type="PANTHER" id="PTHR46115">
    <property type="entry name" value="THIOREDOXIN-LIKE PROTEIN 1"/>
    <property type="match status" value="1"/>
</dbReference>
<dbReference type="FunFam" id="3.40.30.10:FF:000245">
    <property type="entry name" value="Thioredoxin"/>
    <property type="match status" value="1"/>
</dbReference>
<dbReference type="Gene3D" id="3.40.30.10">
    <property type="entry name" value="Glutaredoxin"/>
    <property type="match status" value="1"/>
</dbReference>
<evidence type="ECO:0000259" key="7">
    <source>
        <dbReference type="PROSITE" id="PS51352"/>
    </source>
</evidence>
<feature type="site" description="Contributes to redox potential value" evidence="5">
    <location>
        <position position="33"/>
    </location>
</feature>
<dbReference type="GeneTree" id="ENSGT00940000154259"/>
<feature type="active site" description="Nucleophile" evidence="5">
    <location>
        <position position="32"/>
    </location>
</feature>
<reference evidence="8" key="1">
    <citation type="submission" date="2021-06" db="EMBL/GenBank/DDBJ databases">
        <authorList>
            <consortium name="Wellcome Sanger Institute Data Sharing"/>
        </authorList>
    </citation>
    <scope>NUCLEOTIDE SEQUENCE [LARGE SCALE GENOMIC DNA]</scope>
</reference>
<protein>
    <recommendedName>
        <fullName evidence="4">Thioredoxin</fullName>
    </recommendedName>
</protein>
<dbReference type="InterPro" id="IPR017937">
    <property type="entry name" value="Thioredoxin_CS"/>
</dbReference>
<sequence length="105" mass="11968">MVLDITNKDQFEKALKDAGSKLVVVDFTATWCGPCKSISPFFHELAEKHQDVVFLKVDVDVAQDVSELCKISCMPTFQYYKNGEKVHEFSGANKEKLQESLMQYK</sequence>
<dbReference type="AlphaFoldDB" id="A0A8C4X8M1"/>
<reference evidence="8" key="3">
    <citation type="submission" date="2025-09" db="UniProtKB">
        <authorList>
            <consortium name="Ensembl"/>
        </authorList>
    </citation>
    <scope>IDENTIFICATION</scope>
</reference>
<evidence type="ECO:0000256" key="2">
    <source>
        <dbReference type="ARBA" id="ARBA00023157"/>
    </source>
</evidence>
<keyword evidence="9" id="KW-1185">Reference proteome</keyword>
<dbReference type="GO" id="GO:0015035">
    <property type="term" value="F:protein-disulfide reductase activity"/>
    <property type="evidence" value="ECO:0007669"/>
    <property type="project" value="InterPro"/>
</dbReference>
<feature type="disulfide bond" description="Redox-active" evidence="6">
    <location>
        <begin position="32"/>
        <end position="35"/>
    </location>
</feature>
<dbReference type="Proteomes" id="UP000694620">
    <property type="component" value="Chromosome 7"/>
</dbReference>
<dbReference type="PROSITE" id="PS00194">
    <property type="entry name" value="THIOREDOXIN_1"/>
    <property type="match status" value="1"/>
</dbReference>
<feature type="site" description="Contributes to redox potential value" evidence="5">
    <location>
        <position position="34"/>
    </location>
</feature>
<gene>
    <name evidence="8" type="primary">txnb</name>
</gene>
<comment type="similarity">
    <text evidence="4">Belongs to the thioredoxin family.</text>
</comment>
<dbReference type="InterPro" id="IPR013766">
    <property type="entry name" value="Thioredoxin_domain"/>
</dbReference>
<evidence type="ECO:0000256" key="4">
    <source>
        <dbReference type="PIRNR" id="PIRNR000077"/>
    </source>
</evidence>
<dbReference type="PIRSF" id="PIRSF000077">
    <property type="entry name" value="Thioredoxin"/>
    <property type="match status" value="1"/>
</dbReference>
<accession>A0A8C4X8M1</accession>
<reference evidence="8" key="2">
    <citation type="submission" date="2025-08" db="UniProtKB">
        <authorList>
            <consortium name="Ensembl"/>
        </authorList>
    </citation>
    <scope>IDENTIFICATION</scope>
</reference>
<dbReference type="PRINTS" id="PR00421">
    <property type="entry name" value="THIOREDOXIN"/>
</dbReference>
<organism evidence="8 9">
    <name type="scientific">Erpetoichthys calabaricus</name>
    <name type="common">Rope fish</name>
    <name type="synonym">Calamoichthys calabaricus</name>
    <dbReference type="NCBI Taxonomy" id="27687"/>
    <lineage>
        <taxon>Eukaryota</taxon>
        <taxon>Metazoa</taxon>
        <taxon>Chordata</taxon>
        <taxon>Craniata</taxon>
        <taxon>Vertebrata</taxon>
        <taxon>Euteleostomi</taxon>
        <taxon>Actinopterygii</taxon>
        <taxon>Polypteriformes</taxon>
        <taxon>Polypteridae</taxon>
        <taxon>Erpetoichthys</taxon>
    </lineage>
</organism>
<proteinExistence type="inferred from homology"/>
<dbReference type="Pfam" id="PF00085">
    <property type="entry name" value="Thioredoxin"/>
    <property type="match status" value="1"/>
</dbReference>
<dbReference type="InterPro" id="IPR036249">
    <property type="entry name" value="Thioredoxin-like_sf"/>
</dbReference>
<keyword evidence="2 6" id="KW-1015">Disulfide bond</keyword>
<feature type="domain" description="Thioredoxin" evidence="7">
    <location>
        <begin position="1"/>
        <end position="105"/>
    </location>
</feature>
<evidence type="ECO:0000256" key="1">
    <source>
        <dbReference type="ARBA" id="ARBA00022799"/>
    </source>
</evidence>
<evidence type="ECO:0000256" key="3">
    <source>
        <dbReference type="ARBA" id="ARBA00023284"/>
    </source>
</evidence>
<keyword evidence="1" id="KW-0702">S-nitrosylation</keyword>
<dbReference type="PROSITE" id="PS51352">
    <property type="entry name" value="THIOREDOXIN_2"/>
    <property type="match status" value="1"/>
</dbReference>
<feature type="active site" description="Nucleophile" evidence="5">
    <location>
        <position position="35"/>
    </location>
</feature>
<dbReference type="CDD" id="cd02947">
    <property type="entry name" value="TRX_family"/>
    <property type="match status" value="1"/>
</dbReference>
<dbReference type="InterPro" id="IPR005746">
    <property type="entry name" value="Thioredoxin"/>
</dbReference>
<keyword evidence="3 6" id="KW-0676">Redox-active center</keyword>
<evidence type="ECO:0000256" key="6">
    <source>
        <dbReference type="PIRSR" id="PIRSR000077-4"/>
    </source>
</evidence>
<evidence type="ECO:0000313" key="9">
    <source>
        <dbReference type="Proteomes" id="UP000694620"/>
    </source>
</evidence>
<dbReference type="SUPFAM" id="SSF52833">
    <property type="entry name" value="Thioredoxin-like"/>
    <property type="match status" value="1"/>
</dbReference>